<feature type="transmembrane region" description="Helical" evidence="7">
    <location>
        <begin position="215"/>
        <end position="233"/>
    </location>
</feature>
<dbReference type="InterPro" id="IPR018076">
    <property type="entry name" value="T2SS_GspF_dom"/>
</dbReference>
<feature type="region of interest" description="Disordered" evidence="6">
    <location>
        <begin position="40"/>
        <end position="80"/>
    </location>
</feature>
<dbReference type="GO" id="GO:0005886">
    <property type="term" value="C:plasma membrane"/>
    <property type="evidence" value="ECO:0007669"/>
    <property type="project" value="UniProtKB-SubCell"/>
</dbReference>
<feature type="transmembrane region" description="Helical" evidence="7">
    <location>
        <begin position="358"/>
        <end position="384"/>
    </location>
</feature>
<feature type="transmembrane region" description="Helical" evidence="7">
    <location>
        <begin position="6"/>
        <end position="23"/>
    </location>
</feature>
<dbReference type="Pfam" id="PF00482">
    <property type="entry name" value="T2SSF"/>
    <property type="match status" value="1"/>
</dbReference>
<evidence type="ECO:0000256" key="3">
    <source>
        <dbReference type="ARBA" id="ARBA00022692"/>
    </source>
</evidence>
<feature type="compositionally biased region" description="Low complexity" evidence="6">
    <location>
        <begin position="42"/>
        <end position="59"/>
    </location>
</feature>
<dbReference type="AlphaFoldDB" id="A0A7W3JE18"/>
<evidence type="ECO:0000256" key="6">
    <source>
        <dbReference type="SAM" id="MobiDB-lite"/>
    </source>
</evidence>
<keyword evidence="2" id="KW-1003">Cell membrane</keyword>
<dbReference type="EMBL" id="JACGWV010000003">
    <property type="protein sequence ID" value="MBA8811115.1"/>
    <property type="molecule type" value="Genomic_DNA"/>
</dbReference>
<organism evidence="9 10">
    <name type="scientific">Promicromonospora sukumoe</name>
    <dbReference type="NCBI Taxonomy" id="88382"/>
    <lineage>
        <taxon>Bacteria</taxon>
        <taxon>Bacillati</taxon>
        <taxon>Actinomycetota</taxon>
        <taxon>Actinomycetes</taxon>
        <taxon>Micrococcales</taxon>
        <taxon>Promicromonosporaceae</taxon>
        <taxon>Promicromonospora</taxon>
    </lineage>
</organism>
<evidence type="ECO:0000259" key="8">
    <source>
        <dbReference type="Pfam" id="PF00482"/>
    </source>
</evidence>
<feature type="domain" description="Type II secretion system protein GspF" evidence="8">
    <location>
        <begin position="255"/>
        <end position="375"/>
    </location>
</feature>
<evidence type="ECO:0000256" key="4">
    <source>
        <dbReference type="ARBA" id="ARBA00022989"/>
    </source>
</evidence>
<dbReference type="Proteomes" id="UP000540568">
    <property type="component" value="Unassembled WGS sequence"/>
</dbReference>
<sequence length="389" mass="38598">MVSVVESSGVGLLVAVGVWLVLARGGRRVREVLGAGAGSALGPDSASGPGSRAGRGSADTPGVGAGERVRARPGLGDGAGRGARGDVRVIVLQVVALLKAGSPPGAAWSRAAGVGVDLAGVPDVDELARVLGDRHAQAVVAATRLALDVGAPLGRVLEQVAATLAAEAEAQAERDAALAGPRTTGRLLMWLPIAGGFLGWVLGADPVGTATDGGIGTAAVGTGAVLLVAGRVWSDRLVAAARGADRSGVDVQVVLELVAAALRSGAGVPRALRAVGTAVGEPDGQVLTRAAHSLVLGSAWERAWARAPAALGPMVRALRGAWLDGAAPGEALRAAGAEVRHERSAASRTAAARLGVRLVLPLGVCYLPAFVLVGLVPVLLALGIDLLRG</sequence>
<dbReference type="PANTHER" id="PTHR35007">
    <property type="entry name" value="INTEGRAL MEMBRANE PROTEIN-RELATED"/>
    <property type="match status" value="1"/>
</dbReference>
<keyword evidence="10" id="KW-1185">Reference proteome</keyword>
<dbReference type="PANTHER" id="PTHR35007:SF3">
    <property type="entry name" value="POSSIBLE CONSERVED ALANINE RICH MEMBRANE PROTEIN"/>
    <property type="match status" value="1"/>
</dbReference>
<feature type="transmembrane region" description="Helical" evidence="7">
    <location>
        <begin position="187"/>
        <end position="203"/>
    </location>
</feature>
<keyword evidence="3 7" id="KW-0812">Transmembrane</keyword>
<comment type="caution">
    <text evidence="9">The sequence shown here is derived from an EMBL/GenBank/DDBJ whole genome shotgun (WGS) entry which is preliminary data.</text>
</comment>
<reference evidence="9 10" key="1">
    <citation type="submission" date="2020-07" db="EMBL/GenBank/DDBJ databases">
        <title>Sequencing the genomes of 1000 actinobacteria strains.</title>
        <authorList>
            <person name="Klenk H.-P."/>
        </authorList>
    </citation>
    <scope>NUCLEOTIDE SEQUENCE [LARGE SCALE GENOMIC DNA]</scope>
    <source>
        <strain evidence="9 10">DSM 44121</strain>
    </source>
</reference>
<name>A0A7W3JE18_9MICO</name>
<evidence type="ECO:0000256" key="2">
    <source>
        <dbReference type="ARBA" id="ARBA00022475"/>
    </source>
</evidence>
<accession>A0A7W3JE18</accession>
<comment type="subcellular location">
    <subcellularLocation>
        <location evidence="1">Cell membrane</location>
        <topology evidence="1">Multi-pass membrane protein</topology>
    </subcellularLocation>
</comment>
<gene>
    <name evidence="9" type="ORF">FHX71_005122</name>
</gene>
<keyword evidence="4 7" id="KW-1133">Transmembrane helix</keyword>
<dbReference type="RefSeq" id="WP_312877214.1">
    <property type="nucleotide sequence ID" value="NZ_BAAATF010000009.1"/>
</dbReference>
<keyword evidence="5 7" id="KW-0472">Membrane</keyword>
<evidence type="ECO:0000256" key="5">
    <source>
        <dbReference type="ARBA" id="ARBA00023136"/>
    </source>
</evidence>
<evidence type="ECO:0000313" key="9">
    <source>
        <dbReference type="EMBL" id="MBA8811115.1"/>
    </source>
</evidence>
<proteinExistence type="predicted"/>
<evidence type="ECO:0000313" key="10">
    <source>
        <dbReference type="Proteomes" id="UP000540568"/>
    </source>
</evidence>
<evidence type="ECO:0000256" key="7">
    <source>
        <dbReference type="SAM" id="Phobius"/>
    </source>
</evidence>
<protein>
    <submittedName>
        <fullName evidence="9">Tight adherence protein B</fullName>
    </submittedName>
</protein>
<evidence type="ECO:0000256" key="1">
    <source>
        <dbReference type="ARBA" id="ARBA00004651"/>
    </source>
</evidence>